<comment type="caution">
    <text evidence="1">The sequence shown here is derived from an EMBL/GenBank/DDBJ whole genome shotgun (WGS) entry which is preliminary data.</text>
</comment>
<dbReference type="EMBL" id="AOLQ01000065">
    <property type="protein sequence ID" value="EMA01820.1"/>
    <property type="molecule type" value="Genomic_DNA"/>
</dbReference>
<dbReference type="AlphaFoldDB" id="M0J254"/>
<name>M0J254_HALVA</name>
<dbReference type="Proteomes" id="UP000011534">
    <property type="component" value="Unassembled WGS sequence"/>
</dbReference>
<protein>
    <submittedName>
        <fullName evidence="1">Uncharacterized protein</fullName>
    </submittedName>
</protein>
<reference evidence="1 2" key="1">
    <citation type="journal article" date="2014" name="PLoS Genet.">
        <title>Phylogenetically driven sequencing of extremely halophilic archaea reveals strategies for static and dynamic osmo-response.</title>
        <authorList>
            <person name="Becker E.A."/>
            <person name="Seitzer P.M."/>
            <person name="Tritt A."/>
            <person name="Larsen D."/>
            <person name="Krusor M."/>
            <person name="Yao A.I."/>
            <person name="Wu D."/>
            <person name="Madern D."/>
            <person name="Eisen J.A."/>
            <person name="Darling A.E."/>
            <person name="Facciotti M.T."/>
        </authorList>
    </citation>
    <scope>NUCLEOTIDE SEQUENCE [LARGE SCALE GENOMIC DNA]</scope>
    <source>
        <strain evidence="1 2">ATCC 29715</strain>
    </source>
</reference>
<keyword evidence="2" id="KW-1185">Reference proteome</keyword>
<dbReference type="PATRIC" id="fig|662477.6.peg.3003"/>
<evidence type="ECO:0000313" key="1">
    <source>
        <dbReference type="EMBL" id="EMA01820.1"/>
    </source>
</evidence>
<organism evidence="1 2">
    <name type="scientific">Haloarcula vallismortis ATCC 29715</name>
    <dbReference type="NCBI Taxonomy" id="662477"/>
    <lineage>
        <taxon>Archaea</taxon>
        <taxon>Methanobacteriati</taxon>
        <taxon>Methanobacteriota</taxon>
        <taxon>Stenosarchaea group</taxon>
        <taxon>Halobacteria</taxon>
        <taxon>Halobacteriales</taxon>
        <taxon>Haloarculaceae</taxon>
        <taxon>Haloarcula</taxon>
    </lineage>
</organism>
<gene>
    <name evidence="1" type="ORF">C437_15411</name>
</gene>
<evidence type="ECO:0000313" key="2">
    <source>
        <dbReference type="Proteomes" id="UP000011534"/>
    </source>
</evidence>
<proteinExistence type="predicted"/>
<sequence>MAPDISAGQAAGGGIAGTAITEATVGLEKAASVAGDTLTGIFGGLPWEMSPDAIVDAVAGGGAAVAPILTDVGGVLL</sequence>
<dbReference type="RefSeq" id="WP_004517856.1">
    <property type="nucleotide sequence ID" value="NZ_AOLQ01000065.1"/>
</dbReference>
<accession>M0J254</accession>